<reference evidence="2 3" key="1">
    <citation type="submission" date="2018-12" db="EMBL/GenBank/DDBJ databases">
        <authorList>
            <person name="Yu L."/>
        </authorList>
    </citation>
    <scope>NUCLEOTIDE SEQUENCE [LARGE SCALE GENOMIC DNA]</scope>
    <source>
        <strain evidence="2 3">HAW-EB5</strain>
    </source>
</reference>
<dbReference type="AlphaFoldDB" id="A0A3S0IED1"/>
<dbReference type="InterPro" id="IPR016032">
    <property type="entry name" value="Sig_transdc_resp-reg_C-effctor"/>
</dbReference>
<evidence type="ECO:0000313" key="3">
    <source>
        <dbReference type="Proteomes" id="UP000282060"/>
    </source>
</evidence>
<proteinExistence type="predicted"/>
<organism evidence="2 3">
    <name type="scientific">Shewanella atlantica</name>
    <dbReference type="NCBI Taxonomy" id="271099"/>
    <lineage>
        <taxon>Bacteria</taxon>
        <taxon>Pseudomonadati</taxon>
        <taxon>Pseudomonadota</taxon>
        <taxon>Gammaproteobacteria</taxon>
        <taxon>Alteromonadales</taxon>
        <taxon>Shewanellaceae</taxon>
        <taxon>Shewanella</taxon>
    </lineage>
</organism>
<sequence>MNKLDDHCREDIADRLTLFCKKYQISDIAYCIDLVDHKPRFSHYSSKTIIHQKVAGRKHIYASSANALSYWRCWGNRWIVKDRNFEQVLENDLHLWQYDRDIKGKPSPLIDMMKFGYQHRLTFTVPCPFSSEMIGRFSLLIDSDMIKDELVNGSSVMVEELEYLHMKIASVHGKEINPLVDFNIVKPVSRNILSLLSNGYSRSEIADSCHLTERGIDYHIDVLKETLAARNMAHLIKLANTNYLI</sequence>
<accession>A0A3S0IED1</accession>
<dbReference type="Pfam" id="PF00196">
    <property type="entry name" value="GerE"/>
    <property type="match status" value="1"/>
</dbReference>
<keyword evidence="3" id="KW-1185">Reference proteome</keyword>
<dbReference type="SUPFAM" id="SSF46894">
    <property type="entry name" value="C-terminal effector domain of the bipartite response regulators"/>
    <property type="match status" value="1"/>
</dbReference>
<evidence type="ECO:0000313" key="2">
    <source>
        <dbReference type="EMBL" id="RTR33649.1"/>
    </source>
</evidence>
<dbReference type="EMBL" id="RXNV01000002">
    <property type="protein sequence ID" value="RTR33649.1"/>
    <property type="molecule type" value="Genomic_DNA"/>
</dbReference>
<dbReference type="GO" id="GO:0006355">
    <property type="term" value="P:regulation of DNA-templated transcription"/>
    <property type="evidence" value="ECO:0007669"/>
    <property type="project" value="InterPro"/>
</dbReference>
<comment type="caution">
    <text evidence="2">The sequence shown here is derived from an EMBL/GenBank/DDBJ whole genome shotgun (WGS) entry which is preliminary data.</text>
</comment>
<gene>
    <name evidence="2" type="ORF">EKG39_08030</name>
</gene>
<name>A0A3S0IED1_9GAMM</name>
<dbReference type="InterPro" id="IPR000792">
    <property type="entry name" value="Tscrpt_reg_LuxR_C"/>
</dbReference>
<dbReference type="PROSITE" id="PS50043">
    <property type="entry name" value="HTH_LUXR_2"/>
    <property type="match status" value="1"/>
</dbReference>
<dbReference type="SMART" id="SM00421">
    <property type="entry name" value="HTH_LUXR"/>
    <property type="match status" value="1"/>
</dbReference>
<evidence type="ECO:0000259" key="1">
    <source>
        <dbReference type="PROSITE" id="PS50043"/>
    </source>
</evidence>
<dbReference type="Gene3D" id="1.10.10.10">
    <property type="entry name" value="Winged helix-like DNA-binding domain superfamily/Winged helix DNA-binding domain"/>
    <property type="match status" value="1"/>
</dbReference>
<feature type="domain" description="HTH luxR-type" evidence="1">
    <location>
        <begin position="178"/>
        <end position="243"/>
    </location>
</feature>
<dbReference type="RefSeq" id="WP_126505199.1">
    <property type="nucleotide sequence ID" value="NZ_RXNV01000002.1"/>
</dbReference>
<dbReference type="OrthoDB" id="6254362at2"/>
<protein>
    <submittedName>
        <fullName evidence="2">LuxR family transcriptional regulator</fullName>
    </submittedName>
</protein>
<dbReference type="InterPro" id="IPR036388">
    <property type="entry name" value="WH-like_DNA-bd_sf"/>
</dbReference>
<dbReference type="GO" id="GO:0003677">
    <property type="term" value="F:DNA binding"/>
    <property type="evidence" value="ECO:0007669"/>
    <property type="project" value="InterPro"/>
</dbReference>
<dbReference type="Proteomes" id="UP000282060">
    <property type="component" value="Unassembled WGS sequence"/>
</dbReference>